<dbReference type="Gramene" id="OMP03506">
    <property type="protein sequence ID" value="OMP03506"/>
    <property type="gene ID" value="CCACVL1_02389"/>
</dbReference>
<reference evidence="1 2" key="1">
    <citation type="submission" date="2013-09" db="EMBL/GenBank/DDBJ databases">
        <title>Corchorus capsularis genome sequencing.</title>
        <authorList>
            <person name="Alam M."/>
            <person name="Haque M.S."/>
            <person name="Islam M.S."/>
            <person name="Emdad E.M."/>
            <person name="Islam M.M."/>
            <person name="Ahmed B."/>
            <person name="Halim A."/>
            <person name="Hossen Q.M.M."/>
            <person name="Hossain M.Z."/>
            <person name="Ahmed R."/>
            <person name="Khan M.M."/>
            <person name="Islam R."/>
            <person name="Rashid M.M."/>
            <person name="Khan S.A."/>
            <person name="Rahman M.S."/>
            <person name="Alam M."/>
        </authorList>
    </citation>
    <scope>NUCLEOTIDE SEQUENCE [LARGE SCALE GENOMIC DNA]</scope>
    <source>
        <strain evidence="2">cv. CVL-1</strain>
        <tissue evidence="1">Whole seedling</tissue>
    </source>
</reference>
<evidence type="ECO:0000313" key="2">
    <source>
        <dbReference type="Proteomes" id="UP000188268"/>
    </source>
</evidence>
<dbReference type="Proteomes" id="UP000188268">
    <property type="component" value="Unassembled WGS sequence"/>
</dbReference>
<accession>A0A1R3K8X2</accession>
<comment type="caution">
    <text evidence="1">The sequence shown here is derived from an EMBL/GenBank/DDBJ whole genome shotgun (WGS) entry which is preliminary data.</text>
</comment>
<organism evidence="1 2">
    <name type="scientific">Corchorus capsularis</name>
    <name type="common">Jute</name>
    <dbReference type="NCBI Taxonomy" id="210143"/>
    <lineage>
        <taxon>Eukaryota</taxon>
        <taxon>Viridiplantae</taxon>
        <taxon>Streptophyta</taxon>
        <taxon>Embryophyta</taxon>
        <taxon>Tracheophyta</taxon>
        <taxon>Spermatophyta</taxon>
        <taxon>Magnoliopsida</taxon>
        <taxon>eudicotyledons</taxon>
        <taxon>Gunneridae</taxon>
        <taxon>Pentapetalae</taxon>
        <taxon>rosids</taxon>
        <taxon>malvids</taxon>
        <taxon>Malvales</taxon>
        <taxon>Malvaceae</taxon>
        <taxon>Grewioideae</taxon>
        <taxon>Apeibeae</taxon>
        <taxon>Corchorus</taxon>
    </lineage>
</organism>
<sequence>MGLCNKAYAPALYDSEPSASKEYV</sequence>
<protein>
    <submittedName>
        <fullName evidence="1">Uncharacterized protein</fullName>
    </submittedName>
</protein>
<name>A0A1R3K8X2_COCAP</name>
<keyword evidence="2" id="KW-1185">Reference proteome</keyword>
<dbReference type="EMBL" id="AWWV01006037">
    <property type="protein sequence ID" value="OMP03506.1"/>
    <property type="molecule type" value="Genomic_DNA"/>
</dbReference>
<dbReference type="AlphaFoldDB" id="A0A1R3K8X2"/>
<proteinExistence type="predicted"/>
<evidence type="ECO:0000313" key="1">
    <source>
        <dbReference type="EMBL" id="OMP03506.1"/>
    </source>
</evidence>
<gene>
    <name evidence="1" type="ORF">CCACVL1_02389</name>
</gene>